<accession>A0A5K1JBJ2</accession>
<evidence type="ECO:0000259" key="2">
    <source>
        <dbReference type="Pfam" id="PF13635"/>
    </source>
</evidence>
<dbReference type="SUPFAM" id="SSF52540">
    <property type="entry name" value="P-loop containing nucleoside triphosphate hydrolases"/>
    <property type="match status" value="1"/>
</dbReference>
<protein>
    <submittedName>
        <fullName evidence="3">AAA domain protein</fullName>
    </submittedName>
</protein>
<name>A0A5K1JBJ2_9ACTN</name>
<evidence type="ECO:0000259" key="1">
    <source>
        <dbReference type="Pfam" id="PF13173"/>
    </source>
</evidence>
<reference evidence="3 4" key="1">
    <citation type="submission" date="2019-10" db="EMBL/GenBank/DDBJ databases">
        <authorList>
            <person name="Wolf R A."/>
        </authorList>
    </citation>
    <scope>NUCLEOTIDE SEQUENCE [LARGE SCALE GENOMIC DNA]</scope>
    <source>
        <strain evidence="3">Collinsella_intestinalis_DSM_13632</strain>
    </source>
</reference>
<dbReference type="InterPro" id="IPR025420">
    <property type="entry name" value="DUF4143"/>
</dbReference>
<dbReference type="Pfam" id="PF13173">
    <property type="entry name" value="AAA_14"/>
    <property type="match status" value="1"/>
</dbReference>
<dbReference type="GeneID" id="77466316"/>
<dbReference type="InterPro" id="IPR041682">
    <property type="entry name" value="AAA_14"/>
</dbReference>
<organism evidence="3 4">
    <name type="scientific">Collinsella intestinalis</name>
    <dbReference type="NCBI Taxonomy" id="147207"/>
    <lineage>
        <taxon>Bacteria</taxon>
        <taxon>Bacillati</taxon>
        <taxon>Actinomycetota</taxon>
        <taxon>Coriobacteriia</taxon>
        <taxon>Coriobacteriales</taxon>
        <taxon>Coriobacteriaceae</taxon>
        <taxon>Collinsella</taxon>
    </lineage>
</organism>
<dbReference type="InterPro" id="IPR027417">
    <property type="entry name" value="P-loop_NTPase"/>
</dbReference>
<dbReference type="RefSeq" id="WP_152063828.1">
    <property type="nucleotide sequence ID" value="NZ_CABWIC010000030.1"/>
</dbReference>
<dbReference type="AlphaFoldDB" id="A0A5K1JBJ2"/>
<gene>
    <name evidence="3" type="ORF">JKKLCJKK_01324</name>
</gene>
<evidence type="ECO:0000313" key="4">
    <source>
        <dbReference type="Proteomes" id="UP000405524"/>
    </source>
</evidence>
<sequence length="405" mass="45157">MILRDMKTKLLQLATKFPVVSVTGPRQSGKSTLIKNAFPTYAYLSFEDPSTRELFQADPTSFLKRYSHNVIFDEAQRVPELFSYLQGIVDGRDEPGSFIISGSQNFLLSKSVSQSLAGRVGILRLLPLSYGEIARGAQRPESAWSWAYRGGYPRVIASDIDPLDFYPAYIETYLERDVRQELGVAKIEEFSRFIQLCALRSGELLNVSSLASDCGISPATANNWISILSSSYVIHLLRPYATNRGKRLVKTPKLYFYDSGLLCNLLGIEDADELAMHPQRGAVFEAAVVSELMKEYLNRGRTPHLSFWRDTNKNEIDVIVEKGPVPFAAIEVKSSATFRAKYFDVIERIAPRELGLKADSCSVVYAGEDELSSPRGRLVPYTDIPSILGFGGQSHLAAPQFRDSP</sequence>
<feature type="domain" description="DUF4143" evidence="2">
    <location>
        <begin position="175"/>
        <end position="335"/>
    </location>
</feature>
<dbReference type="OrthoDB" id="128089at2"/>
<dbReference type="PANTHER" id="PTHR43566:SF2">
    <property type="entry name" value="DUF4143 DOMAIN-CONTAINING PROTEIN"/>
    <property type="match status" value="1"/>
</dbReference>
<feature type="domain" description="AAA" evidence="1">
    <location>
        <begin position="17"/>
        <end position="133"/>
    </location>
</feature>
<dbReference type="Proteomes" id="UP000405524">
    <property type="component" value="Unassembled WGS sequence"/>
</dbReference>
<dbReference type="EMBL" id="CABWIC010000030">
    <property type="protein sequence ID" value="VWM01548.1"/>
    <property type="molecule type" value="Genomic_DNA"/>
</dbReference>
<proteinExistence type="predicted"/>
<dbReference type="Pfam" id="PF13635">
    <property type="entry name" value="DUF4143"/>
    <property type="match status" value="1"/>
</dbReference>
<evidence type="ECO:0000313" key="3">
    <source>
        <dbReference type="EMBL" id="VWM01548.1"/>
    </source>
</evidence>
<dbReference type="PANTHER" id="PTHR43566">
    <property type="entry name" value="CONSERVED PROTEIN"/>
    <property type="match status" value="1"/>
</dbReference>